<dbReference type="Proteomes" id="UP000327236">
    <property type="component" value="Unassembled WGS sequence"/>
</dbReference>
<keyword evidence="1" id="KW-0378">Hydrolase</keyword>
<sequence length="324" mass="36670">MLKNLMDYNLGEEFDQVLLIKQAQLFHTKKGTTYLMFELADKSGSMRANLWDANEDDLAKYPTGNLVAVNGVIDEYQNRPQIKIFSIRPVTESDGYDLSSFVKKAPEASASMKEEINDYVFKILNPTWNRIVRYLLEKWSNKFYTYPAAKTNHHATQAGLAYHTLSMLRDADAISKNYPQVNQSLLFAGCILHDLGKVIEFTGPVATRYTMTGNLLGHLVIGDEEIVLAANELKIDIENEDVVLLRHMVISHHGLPEYGAAKRPALLEAELLHRIDDLDASIYEITKALQETKPGEFSSPIFAQDGRKFYRPKNSELGKIDKLN</sequence>
<dbReference type="GO" id="GO:0004527">
    <property type="term" value="F:exonuclease activity"/>
    <property type="evidence" value="ECO:0007669"/>
    <property type="project" value="UniProtKB-KW"/>
</dbReference>
<accession>A0A5N1IC44</accession>
<dbReference type="InterPro" id="IPR012340">
    <property type="entry name" value="NA-bd_OB-fold"/>
</dbReference>
<dbReference type="EMBL" id="JBBVUL010000006">
    <property type="protein sequence ID" value="MEL0565157.1"/>
    <property type="molecule type" value="Genomic_DNA"/>
</dbReference>
<protein>
    <submittedName>
        <fullName evidence="5">HD domain-containing protein</fullName>
    </submittedName>
</protein>
<dbReference type="GeneID" id="31743404"/>
<dbReference type="Gene3D" id="1.10.3210.10">
    <property type="entry name" value="Hypothetical protein af1432"/>
    <property type="match status" value="1"/>
</dbReference>
<dbReference type="GO" id="GO:0003676">
    <property type="term" value="F:nucleic acid binding"/>
    <property type="evidence" value="ECO:0007669"/>
    <property type="project" value="InterPro"/>
</dbReference>
<keyword evidence="8" id="KW-1185">Reference proteome</keyword>
<comment type="caution">
    <text evidence="5">The sequence shown here is derived from an EMBL/GenBank/DDBJ whole genome shotgun (WGS) entry which is preliminary data.</text>
</comment>
<gene>
    <name evidence="6" type="ORF">AAC431_04360</name>
    <name evidence="5" type="ORF">F6H94_06280</name>
</gene>
<evidence type="ECO:0000256" key="2">
    <source>
        <dbReference type="ARBA" id="ARBA00022839"/>
    </source>
</evidence>
<dbReference type="AlphaFoldDB" id="A0A5N1IC44"/>
<keyword evidence="2" id="KW-0269">Exonuclease</keyword>
<name>A0A5N1IC44_LACJE</name>
<dbReference type="FunFam" id="1.10.3210.10:FF:000008">
    <property type="entry name" value="3'-5' exoribonuclease YhaM"/>
    <property type="match status" value="1"/>
</dbReference>
<reference evidence="5 7" key="1">
    <citation type="submission" date="2019-09" db="EMBL/GenBank/DDBJ databases">
        <title>Draft genome sequence assemblies of isolates from the urinary tract.</title>
        <authorList>
            <person name="Mores C.R."/>
            <person name="Putonti C."/>
            <person name="Wolfe A.J."/>
        </authorList>
    </citation>
    <scope>NUCLEOTIDE SEQUENCE [LARGE SCALE GENOMIC DNA]</scope>
    <source>
        <strain evidence="5 7">UMB246</strain>
    </source>
</reference>
<dbReference type="Gene3D" id="2.40.50.140">
    <property type="entry name" value="Nucleic acid-binding proteins"/>
    <property type="match status" value="1"/>
</dbReference>
<dbReference type="InterPro" id="IPR003607">
    <property type="entry name" value="HD/PDEase_dom"/>
</dbReference>
<dbReference type="InterPro" id="IPR006674">
    <property type="entry name" value="HD_domain"/>
</dbReference>
<evidence type="ECO:0000313" key="7">
    <source>
        <dbReference type="Proteomes" id="UP000327236"/>
    </source>
</evidence>
<dbReference type="InterPro" id="IPR050798">
    <property type="entry name" value="YhaM_exoribonuc/phosphodiest"/>
</dbReference>
<dbReference type="SUPFAM" id="SSF109604">
    <property type="entry name" value="HD-domain/PDEase-like"/>
    <property type="match status" value="1"/>
</dbReference>
<dbReference type="PANTHER" id="PTHR37294:SF1">
    <property type="entry name" value="3'-5' EXORIBONUCLEASE YHAM"/>
    <property type="match status" value="1"/>
</dbReference>
<dbReference type="OrthoDB" id="9778453at2"/>
<evidence type="ECO:0000256" key="1">
    <source>
        <dbReference type="ARBA" id="ARBA00022801"/>
    </source>
</evidence>
<dbReference type="CDD" id="cd00077">
    <property type="entry name" value="HDc"/>
    <property type="match status" value="1"/>
</dbReference>
<proteinExistence type="predicted"/>
<evidence type="ECO:0000259" key="4">
    <source>
        <dbReference type="Pfam" id="PF01966"/>
    </source>
</evidence>
<dbReference type="Pfam" id="PF01966">
    <property type="entry name" value="HD"/>
    <property type="match status" value="1"/>
</dbReference>
<evidence type="ECO:0000259" key="3">
    <source>
        <dbReference type="Pfam" id="PF01336"/>
    </source>
</evidence>
<dbReference type="KEGG" id="lje:BUE77_06705"/>
<evidence type="ECO:0000313" key="6">
    <source>
        <dbReference type="EMBL" id="MEL0565157.1"/>
    </source>
</evidence>
<evidence type="ECO:0000313" key="8">
    <source>
        <dbReference type="Proteomes" id="UP001385848"/>
    </source>
</evidence>
<dbReference type="SUPFAM" id="SSF50249">
    <property type="entry name" value="Nucleic acid-binding proteins"/>
    <property type="match status" value="1"/>
</dbReference>
<dbReference type="EMBL" id="VYWW01000027">
    <property type="protein sequence ID" value="KAA9321581.1"/>
    <property type="molecule type" value="Genomic_DNA"/>
</dbReference>
<dbReference type="Proteomes" id="UP001385848">
    <property type="component" value="Unassembled WGS sequence"/>
</dbReference>
<feature type="domain" description="HD" evidence="4">
    <location>
        <begin position="161"/>
        <end position="280"/>
    </location>
</feature>
<dbReference type="RefSeq" id="WP_006585750.1">
    <property type="nucleotide sequence ID" value="NZ_CATOUV010000001.1"/>
</dbReference>
<reference evidence="6 8" key="2">
    <citation type="submission" date="2024-04" db="EMBL/GenBank/DDBJ databases">
        <title>Three lactobacilli isolated from voided urine samples from females with type 2 diabetes.</title>
        <authorList>
            <person name="Kula A."/>
            <person name="Stegman N."/>
            <person name="Putonti C."/>
        </authorList>
    </citation>
    <scope>NUCLEOTIDE SEQUENCE [LARGE SCALE GENOMIC DNA]</scope>
    <source>
        <strain evidence="6 8">1855</strain>
    </source>
</reference>
<dbReference type="PANTHER" id="PTHR37294">
    <property type="entry name" value="3'-5' EXORIBONUCLEASE YHAM"/>
    <property type="match status" value="1"/>
</dbReference>
<dbReference type="Pfam" id="PF01336">
    <property type="entry name" value="tRNA_anti-codon"/>
    <property type="match status" value="1"/>
</dbReference>
<keyword evidence="2" id="KW-0540">Nuclease</keyword>
<dbReference type="GO" id="GO:0031125">
    <property type="term" value="P:rRNA 3'-end processing"/>
    <property type="evidence" value="ECO:0007669"/>
    <property type="project" value="TreeGrafter"/>
</dbReference>
<feature type="domain" description="OB" evidence="3">
    <location>
        <begin position="28"/>
        <end position="90"/>
    </location>
</feature>
<dbReference type="InterPro" id="IPR004365">
    <property type="entry name" value="NA-bd_OB_tRNA"/>
</dbReference>
<organism evidence="5 7">
    <name type="scientific">Lactobacillus jensenii</name>
    <dbReference type="NCBI Taxonomy" id="109790"/>
    <lineage>
        <taxon>Bacteria</taxon>
        <taxon>Bacillati</taxon>
        <taxon>Bacillota</taxon>
        <taxon>Bacilli</taxon>
        <taxon>Lactobacillales</taxon>
        <taxon>Lactobacillaceae</taxon>
        <taxon>Lactobacillus</taxon>
    </lineage>
</organism>
<evidence type="ECO:0000313" key="5">
    <source>
        <dbReference type="EMBL" id="KAA9321581.1"/>
    </source>
</evidence>
<dbReference type="CDD" id="cd04492">
    <property type="entry name" value="YhaM_OBF_like"/>
    <property type="match status" value="1"/>
</dbReference>